<dbReference type="Proteomes" id="UP000828048">
    <property type="component" value="Chromosome 12"/>
</dbReference>
<dbReference type="EMBL" id="CM037162">
    <property type="protein sequence ID" value="KAH7864515.1"/>
    <property type="molecule type" value="Genomic_DNA"/>
</dbReference>
<keyword evidence="2" id="KW-1185">Reference proteome</keyword>
<name>A0ACB7ZF76_9ERIC</name>
<reference evidence="1 2" key="1">
    <citation type="journal article" date="2021" name="Hortic Res">
        <title>High-quality reference genome and annotation aids understanding of berry development for evergreen blueberry (Vaccinium darrowii).</title>
        <authorList>
            <person name="Yu J."/>
            <person name="Hulse-Kemp A.M."/>
            <person name="Babiker E."/>
            <person name="Staton M."/>
        </authorList>
    </citation>
    <scope>NUCLEOTIDE SEQUENCE [LARGE SCALE GENOMIC DNA]</scope>
    <source>
        <strain evidence="2">cv. NJ 8807/NJ 8810</strain>
        <tissue evidence="1">Young leaf</tissue>
    </source>
</reference>
<evidence type="ECO:0000313" key="1">
    <source>
        <dbReference type="EMBL" id="KAH7864515.1"/>
    </source>
</evidence>
<proteinExistence type="predicted"/>
<sequence>MEFKLTSTSSTVSKSLKDKIFKELCTRSKLAPDVETATMICSRRGDWALNQRSSHRQLKWSLGEVENGHSLLLWHIATDLLLYNINASENDAWCSEQEFCKEISEYLLYLLLTKPAVMAPIAVILKGDASASVLFDACRLAKQLKGFKEDKRWSLMSEVWMELLIYVAFHSEGTIHTENPSQGGELLTFVWLLMYHLGLGKQFQEEPLRTRYKLVVKK</sequence>
<gene>
    <name evidence="1" type="ORF">Vadar_030433</name>
</gene>
<comment type="caution">
    <text evidence="1">The sequence shown here is derived from an EMBL/GenBank/DDBJ whole genome shotgun (WGS) entry which is preliminary data.</text>
</comment>
<protein>
    <submittedName>
        <fullName evidence="1">Uncharacterized protein</fullName>
    </submittedName>
</protein>
<evidence type="ECO:0000313" key="2">
    <source>
        <dbReference type="Proteomes" id="UP000828048"/>
    </source>
</evidence>
<organism evidence="1 2">
    <name type="scientific">Vaccinium darrowii</name>
    <dbReference type="NCBI Taxonomy" id="229202"/>
    <lineage>
        <taxon>Eukaryota</taxon>
        <taxon>Viridiplantae</taxon>
        <taxon>Streptophyta</taxon>
        <taxon>Embryophyta</taxon>
        <taxon>Tracheophyta</taxon>
        <taxon>Spermatophyta</taxon>
        <taxon>Magnoliopsida</taxon>
        <taxon>eudicotyledons</taxon>
        <taxon>Gunneridae</taxon>
        <taxon>Pentapetalae</taxon>
        <taxon>asterids</taxon>
        <taxon>Ericales</taxon>
        <taxon>Ericaceae</taxon>
        <taxon>Vaccinioideae</taxon>
        <taxon>Vaccinieae</taxon>
        <taxon>Vaccinium</taxon>
    </lineage>
</organism>
<accession>A0ACB7ZF76</accession>